<proteinExistence type="predicted"/>
<comment type="caution">
    <text evidence="1">The sequence shown here is derived from an EMBL/GenBank/DDBJ whole genome shotgun (WGS) entry which is preliminary data.</text>
</comment>
<name>A0A533QBX4_9BACT</name>
<evidence type="ECO:0000313" key="2">
    <source>
        <dbReference type="Proteomes" id="UP000319783"/>
    </source>
</evidence>
<accession>A0A533QBX4</accession>
<dbReference type="EMBL" id="SULG01000024">
    <property type="protein sequence ID" value="TLD42225.1"/>
    <property type="molecule type" value="Genomic_DNA"/>
</dbReference>
<dbReference type="Proteomes" id="UP000319783">
    <property type="component" value="Unassembled WGS sequence"/>
</dbReference>
<organism evidence="1 2">
    <name type="scientific">Candidatus Jettenia ecosi</name>
    <dbReference type="NCBI Taxonomy" id="2494326"/>
    <lineage>
        <taxon>Bacteria</taxon>
        <taxon>Pseudomonadati</taxon>
        <taxon>Planctomycetota</taxon>
        <taxon>Candidatus Brocadiia</taxon>
        <taxon>Candidatus Brocadiales</taxon>
        <taxon>Candidatus Brocadiaceae</taxon>
        <taxon>Candidatus Jettenia</taxon>
    </lineage>
</organism>
<gene>
    <name evidence="1" type="ORF">JETT_1468</name>
</gene>
<evidence type="ECO:0000313" key="1">
    <source>
        <dbReference type="EMBL" id="TLD42225.1"/>
    </source>
</evidence>
<reference evidence="1 2" key="1">
    <citation type="submission" date="2019-04" db="EMBL/GenBank/DDBJ databases">
        <title>Genome of a novel bacterium Candidatus Jettenia ecosi reconstructed from metagenome of an anammox bioreactor.</title>
        <authorList>
            <person name="Mardanov A.V."/>
            <person name="Beletsky A.V."/>
            <person name="Ravin N.V."/>
            <person name="Botchkova E.A."/>
            <person name="Litti Y.V."/>
            <person name="Nozhevnikova A.N."/>
        </authorList>
    </citation>
    <scope>NUCLEOTIDE SEQUENCE [LARGE SCALE GENOMIC DNA]</scope>
    <source>
        <strain evidence="1">J2</strain>
    </source>
</reference>
<dbReference type="AlphaFoldDB" id="A0A533QBX4"/>
<sequence>MPIHCDGTWTKKIQMEFLMKKRRNFGKIFHTYKIPVVTRRALPLQFRYI</sequence>
<protein>
    <submittedName>
        <fullName evidence="1">Uncharacterized protein</fullName>
    </submittedName>
</protein>